<sequence>MKLTYFMLVKCTAVKTTPISTAKMEIFR</sequence>
<proteinExistence type="predicted"/>
<reference evidence="1" key="2">
    <citation type="journal article" date="2015" name="Fish Shellfish Immunol.">
        <title>Early steps in the European eel (Anguilla anguilla)-Vibrio vulnificus interaction in the gills: Role of the RtxA13 toxin.</title>
        <authorList>
            <person name="Callol A."/>
            <person name="Pajuelo D."/>
            <person name="Ebbesson L."/>
            <person name="Teles M."/>
            <person name="MacKenzie S."/>
            <person name="Amaro C."/>
        </authorList>
    </citation>
    <scope>NUCLEOTIDE SEQUENCE</scope>
</reference>
<evidence type="ECO:0000313" key="1">
    <source>
        <dbReference type="EMBL" id="JAH64748.1"/>
    </source>
</evidence>
<reference evidence="1" key="1">
    <citation type="submission" date="2014-11" db="EMBL/GenBank/DDBJ databases">
        <authorList>
            <person name="Amaro Gonzalez C."/>
        </authorList>
    </citation>
    <scope>NUCLEOTIDE SEQUENCE</scope>
</reference>
<accession>A0A0E9UIG4</accession>
<dbReference type="EMBL" id="GBXM01043829">
    <property type="protein sequence ID" value="JAH64748.1"/>
    <property type="molecule type" value="Transcribed_RNA"/>
</dbReference>
<organism evidence="1">
    <name type="scientific">Anguilla anguilla</name>
    <name type="common">European freshwater eel</name>
    <name type="synonym">Muraena anguilla</name>
    <dbReference type="NCBI Taxonomy" id="7936"/>
    <lineage>
        <taxon>Eukaryota</taxon>
        <taxon>Metazoa</taxon>
        <taxon>Chordata</taxon>
        <taxon>Craniata</taxon>
        <taxon>Vertebrata</taxon>
        <taxon>Euteleostomi</taxon>
        <taxon>Actinopterygii</taxon>
        <taxon>Neopterygii</taxon>
        <taxon>Teleostei</taxon>
        <taxon>Anguilliformes</taxon>
        <taxon>Anguillidae</taxon>
        <taxon>Anguilla</taxon>
    </lineage>
</organism>
<dbReference type="AlphaFoldDB" id="A0A0E9UIG4"/>
<name>A0A0E9UIG4_ANGAN</name>
<protein>
    <submittedName>
        <fullName evidence="1">Uncharacterized protein</fullName>
    </submittedName>
</protein>